<dbReference type="Proteomes" id="UP000001070">
    <property type="component" value="Unassembled WGS sequence"/>
</dbReference>
<dbReference type="GO" id="GO:0005886">
    <property type="term" value="C:plasma membrane"/>
    <property type="evidence" value="ECO:0007669"/>
    <property type="project" value="UniProtKB-SubCell"/>
</dbReference>
<dbReference type="InterPro" id="IPR013604">
    <property type="entry name" value="7TM_chemorcpt"/>
</dbReference>
<feature type="transmembrane region" description="Helical" evidence="6">
    <location>
        <begin position="75"/>
        <end position="93"/>
    </location>
</feature>
<evidence type="ECO:0000256" key="5">
    <source>
        <dbReference type="ARBA" id="ARBA00023136"/>
    </source>
</evidence>
<keyword evidence="6" id="KW-0807">Transducer</keyword>
<comment type="similarity">
    <text evidence="6">Belongs to the insect chemoreceptor superfamily. Gustatory receptor (GR) family.</text>
</comment>
<feature type="transmembrane region" description="Helical" evidence="6">
    <location>
        <begin position="133"/>
        <end position="157"/>
    </location>
</feature>
<feature type="transmembrane region" description="Helical" evidence="6">
    <location>
        <begin position="35"/>
        <end position="55"/>
    </location>
</feature>
<evidence type="ECO:0000256" key="4">
    <source>
        <dbReference type="ARBA" id="ARBA00022989"/>
    </source>
</evidence>
<dbReference type="KEGG" id="dgr:6568713"/>
<feature type="transmembrane region" description="Helical" evidence="6">
    <location>
        <begin position="163"/>
        <end position="183"/>
    </location>
</feature>
<evidence type="ECO:0000313" key="8">
    <source>
        <dbReference type="Proteomes" id="UP000001070"/>
    </source>
</evidence>
<keyword evidence="3 6" id="KW-0812">Transmembrane</keyword>
<evidence type="ECO:0000256" key="3">
    <source>
        <dbReference type="ARBA" id="ARBA00022692"/>
    </source>
</evidence>
<proteinExistence type="inferred from homology"/>
<evidence type="ECO:0000256" key="1">
    <source>
        <dbReference type="ARBA" id="ARBA00004651"/>
    </source>
</evidence>
<feature type="transmembrane region" description="Helical" evidence="6">
    <location>
        <begin position="256"/>
        <end position="281"/>
    </location>
</feature>
<keyword evidence="4 6" id="KW-1133">Transmembrane helix</keyword>
<reference evidence="7 8" key="1">
    <citation type="journal article" date="2007" name="Nature">
        <title>Evolution of genes and genomes on the Drosophila phylogeny.</title>
        <authorList>
            <consortium name="Drosophila 12 Genomes Consortium"/>
            <person name="Clark A.G."/>
            <person name="Eisen M.B."/>
            <person name="Smith D.R."/>
            <person name="Bergman C.M."/>
            <person name="Oliver B."/>
            <person name="Markow T.A."/>
            <person name="Kaufman T.C."/>
            <person name="Kellis M."/>
            <person name="Gelbart W."/>
            <person name="Iyer V.N."/>
            <person name="Pollard D.A."/>
            <person name="Sackton T.B."/>
            <person name="Larracuente A.M."/>
            <person name="Singh N.D."/>
            <person name="Abad J.P."/>
            <person name="Abt D.N."/>
            <person name="Adryan B."/>
            <person name="Aguade M."/>
            <person name="Akashi H."/>
            <person name="Anderson W.W."/>
            <person name="Aquadro C.F."/>
            <person name="Ardell D.H."/>
            <person name="Arguello R."/>
            <person name="Artieri C.G."/>
            <person name="Barbash D.A."/>
            <person name="Barker D."/>
            <person name="Barsanti P."/>
            <person name="Batterham P."/>
            <person name="Batzoglou S."/>
            <person name="Begun D."/>
            <person name="Bhutkar A."/>
            <person name="Blanco E."/>
            <person name="Bosak S.A."/>
            <person name="Bradley R.K."/>
            <person name="Brand A.D."/>
            <person name="Brent M.R."/>
            <person name="Brooks A.N."/>
            <person name="Brown R.H."/>
            <person name="Butlin R.K."/>
            <person name="Caggese C."/>
            <person name="Calvi B.R."/>
            <person name="Bernardo de Carvalho A."/>
            <person name="Caspi A."/>
            <person name="Castrezana S."/>
            <person name="Celniker S.E."/>
            <person name="Chang J.L."/>
            <person name="Chapple C."/>
            <person name="Chatterji S."/>
            <person name="Chinwalla A."/>
            <person name="Civetta A."/>
            <person name="Clifton S.W."/>
            <person name="Comeron J.M."/>
            <person name="Costello J.C."/>
            <person name="Coyne J.A."/>
            <person name="Daub J."/>
            <person name="David R.G."/>
            <person name="Delcher A.L."/>
            <person name="Delehaunty K."/>
            <person name="Do C.B."/>
            <person name="Ebling H."/>
            <person name="Edwards K."/>
            <person name="Eickbush T."/>
            <person name="Evans J.D."/>
            <person name="Filipski A."/>
            <person name="Findeiss S."/>
            <person name="Freyhult E."/>
            <person name="Fulton L."/>
            <person name="Fulton R."/>
            <person name="Garcia A.C."/>
            <person name="Gardiner A."/>
            <person name="Garfield D.A."/>
            <person name="Garvin B.E."/>
            <person name="Gibson G."/>
            <person name="Gilbert D."/>
            <person name="Gnerre S."/>
            <person name="Godfrey J."/>
            <person name="Good R."/>
            <person name="Gotea V."/>
            <person name="Gravely B."/>
            <person name="Greenberg A.J."/>
            <person name="Griffiths-Jones S."/>
            <person name="Gross S."/>
            <person name="Guigo R."/>
            <person name="Gustafson E.A."/>
            <person name="Haerty W."/>
            <person name="Hahn M.W."/>
            <person name="Halligan D.L."/>
            <person name="Halpern A.L."/>
            <person name="Halter G.M."/>
            <person name="Han M.V."/>
            <person name="Heger A."/>
            <person name="Hillier L."/>
            <person name="Hinrichs A.S."/>
            <person name="Holmes I."/>
            <person name="Hoskins R.A."/>
            <person name="Hubisz M.J."/>
            <person name="Hultmark D."/>
            <person name="Huntley M.A."/>
            <person name="Jaffe D.B."/>
            <person name="Jagadeeshan S."/>
            <person name="Jeck W.R."/>
            <person name="Johnson J."/>
            <person name="Jones C.D."/>
            <person name="Jordan W.C."/>
            <person name="Karpen G.H."/>
            <person name="Kataoka E."/>
            <person name="Keightley P.D."/>
            <person name="Kheradpour P."/>
            <person name="Kirkness E.F."/>
            <person name="Koerich L.B."/>
            <person name="Kristiansen K."/>
            <person name="Kudrna D."/>
            <person name="Kulathinal R.J."/>
            <person name="Kumar S."/>
            <person name="Kwok R."/>
            <person name="Lander E."/>
            <person name="Langley C.H."/>
            <person name="Lapoint R."/>
            <person name="Lazzaro B.P."/>
            <person name="Lee S.J."/>
            <person name="Levesque L."/>
            <person name="Li R."/>
            <person name="Lin C.F."/>
            <person name="Lin M.F."/>
            <person name="Lindblad-Toh K."/>
            <person name="Llopart A."/>
            <person name="Long M."/>
            <person name="Low L."/>
            <person name="Lozovsky E."/>
            <person name="Lu J."/>
            <person name="Luo M."/>
            <person name="Machado C.A."/>
            <person name="Makalowski W."/>
            <person name="Marzo M."/>
            <person name="Matsuda M."/>
            <person name="Matzkin L."/>
            <person name="McAllister B."/>
            <person name="McBride C.S."/>
            <person name="McKernan B."/>
            <person name="McKernan K."/>
            <person name="Mendez-Lago M."/>
            <person name="Minx P."/>
            <person name="Mollenhauer M.U."/>
            <person name="Montooth K."/>
            <person name="Mount S.M."/>
            <person name="Mu X."/>
            <person name="Myers E."/>
            <person name="Negre B."/>
            <person name="Newfeld S."/>
            <person name="Nielsen R."/>
            <person name="Noor M.A."/>
            <person name="O'Grady P."/>
            <person name="Pachter L."/>
            <person name="Papaceit M."/>
            <person name="Parisi M.J."/>
            <person name="Parisi M."/>
            <person name="Parts L."/>
            <person name="Pedersen J.S."/>
            <person name="Pesole G."/>
            <person name="Phillippy A.M."/>
            <person name="Ponting C.P."/>
            <person name="Pop M."/>
            <person name="Porcelli D."/>
            <person name="Powell J.R."/>
            <person name="Prohaska S."/>
            <person name="Pruitt K."/>
            <person name="Puig M."/>
            <person name="Quesneville H."/>
            <person name="Ram K.R."/>
            <person name="Rand D."/>
            <person name="Rasmussen M.D."/>
            <person name="Reed L.K."/>
            <person name="Reenan R."/>
            <person name="Reily A."/>
            <person name="Remington K.A."/>
            <person name="Rieger T.T."/>
            <person name="Ritchie M.G."/>
            <person name="Robin C."/>
            <person name="Rogers Y.H."/>
            <person name="Rohde C."/>
            <person name="Rozas J."/>
            <person name="Rubenfield M.J."/>
            <person name="Ruiz A."/>
            <person name="Russo S."/>
            <person name="Salzberg S.L."/>
            <person name="Sanchez-Gracia A."/>
            <person name="Saranga D.J."/>
            <person name="Sato H."/>
            <person name="Schaeffer S.W."/>
            <person name="Schatz M.C."/>
            <person name="Schlenke T."/>
            <person name="Schwartz R."/>
            <person name="Segarra C."/>
            <person name="Singh R.S."/>
            <person name="Sirot L."/>
            <person name="Sirota M."/>
            <person name="Sisneros N.B."/>
            <person name="Smith C.D."/>
            <person name="Smith T.F."/>
            <person name="Spieth J."/>
            <person name="Stage D.E."/>
            <person name="Stark A."/>
            <person name="Stephan W."/>
            <person name="Strausberg R.L."/>
            <person name="Strempel S."/>
            <person name="Sturgill D."/>
            <person name="Sutton G."/>
            <person name="Sutton G.G."/>
            <person name="Tao W."/>
            <person name="Teichmann S."/>
            <person name="Tobari Y.N."/>
            <person name="Tomimura Y."/>
            <person name="Tsolas J.M."/>
            <person name="Valente V.L."/>
            <person name="Venter E."/>
            <person name="Venter J.C."/>
            <person name="Vicario S."/>
            <person name="Vieira F.G."/>
            <person name="Vilella A.J."/>
            <person name="Villasante A."/>
            <person name="Walenz B."/>
            <person name="Wang J."/>
            <person name="Wasserman M."/>
            <person name="Watts T."/>
            <person name="Wilson D."/>
            <person name="Wilson R.K."/>
            <person name="Wing R.A."/>
            <person name="Wolfner M.F."/>
            <person name="Wong A."/>
            <person name="Wong G.K."/>
            <person name="Wu C.I."/>
            <person name="Wu G."/>
            <person name="Yamamoto D."/>
            <person name="Yang H.P."/>
            <person name="Yang S.P."/>
            <person name="Yorke J.A."/>
            <person name="Yoshida K."/>
            <person name="Zdobnov E."/>
            <person name="Zhang P."/>
            <person name="Zhang Y."/>
            <person name="Zimin A.V."/>
            <person name="Baldwin J."/>
            <person name="Abdouelleil A."/>
            <person name="Abdulkadir J."/>
            <person name="Abebe A."/>
            <person name="Abera B."/>
            <person name="Abreu J."/>
            <person name="Acer S.C."/>
            <person name="Aftuck L."/>
            <person name="Alexander A."/>
            <person name="An P."/>
            <person name="Anderson E."/>
            <person name="Anderson S."/>
            <person name="Arachi H."/>
            <person name="Azer M."/>
            <person name="Bachantsang P."/>
            <person name="Barry A."/>
            <person name="Bayul T."/>
            <person name="Berlin A."/>
            <person name="Bessette D."/>
            <person name="Bloom T."/>
            <person name="Blye J."/>
            <person name="Boguslavskiy L."/>
            <person name="Bonnet C."/>
            <person name="Boukhgalter B."/>
            <person name="Bourzgui I."/>
            <person name="Brown A."/>
            <person name="Cahill P."/>
            <person name="Channer S."/>
            <person name="Cheshatsang Y."/>
            <person name="Chuda L."/>
            <person name="Citroen M."/>
            <person name="Collymore A."/>
            <person name="Cooke P."/>
            <person name="Costello M."/>
            <person name="D'Aco K."/>
            <person name="Daza R."/>
            <person name="De Haan G."/>
            <person name="DeGray S."/>
            <person name="DeMaso C."/>
            <person name="Dhargay N."/>
            <person name="Dooley K."/>
            <person name="Dooley E."/>
            <person name="Doricent M."/>
            <person name="Dorje P."/>
            <person name="Dorjee K."/>
            <person name="Dupes A."/>
            <person name="Elong R."/>
            <person name="Falk J."/>
            <person name="Farina A."/>
            <person name="Faro S."/>
            <person name="Ferguson D."/>
            <person name="Fisher S."/>
            <person name="Foley C.D."/>
            <person name="Franke A."/>
            <person name="Friedrich D."/>
            <person name="Gadbois L."/>
            <person name="Gearin G."/>
            <person name="Gearin C.R."/>
            <person name="Giannoukos G."/>
            <person name="Goode T."/>
            <person name="Graham J."/>
            <person name="Grandbois E."/>
            <person name="Grewal S."/>
            <person name="Gyaltsen K."/>
            <person name="Hafez N."/>
            <person name="Hagos B."/>
            <person name="Hall J."/>
            <person name="Henson C."/>
            <person name="Hollinger A."/>
            <person name="Honan T."/>
            <person name="Huard M.D."/>
            <person name="Hughes L."/>
            <person name="Hurhula B."/>
            <person name="Husby M.E."/>
            <person name="Kamat A."/>
            <person name="Kanga B."/>
            <person name="Kashin S."/>
            <person name="Khazanovich D."/>
            <person name="Kisner P."/>
            <person name="Lance K."/>
            <person name="Lara M."/>
            <person name="Lee W."/>
            <person name="Lennon N."/>
            <person name="Letendre F."/>
            <person name="LeVine R."/>
            <person name="Lipovsky A."/>
            <person name="Liu X."/>
            <person name="Liu J."/>
            <person name="Liu S."/>
            <person name="Lokyitsang T."/>
            <person name="Lokyitsang Y."/>
            <person name="Lubonja R."/>
            <person name="Lui A."/>
            <person name="MacDonald P."/>
            <person name="Magnisalis V."/>
            <person name="Maru K."/>
            <person name="Matthews C."/>
            <person name="McCusker W."/>
            <person name="McDonough S."/>
            <person name="Mehta T."/>
            <person name="Meldrim J."/>
            <person name="Meneus L."/>
            <person name="Mihai O."/>
            <person name="Mihalev A."/>
            <person name="Mihova T."/>
            <person name="Mittelman R."/>
            <person name="Mlenga V."/>
            <person name="Montmayeur A."/>
            <person name="Mulrain L."/>
            <person name="Navidi A."/>
            <person name="Naylor J."/>
            <person name="Negash T."/>
            <person name="Nguyen T."/>
            <person name="Nguyen N."/>
            <person name="Nicol R."/>
            <person name="Norbu C."/>
            <person name="Norbu N."/>
            <person name="Novod N."/>
            <person name="O'Neill B."/>
            <person name="Osman S."/>
            <person name="Markiewicz E."/>
            <person name="Oyono O.L."/>
            <person name="Patti C."/>
            <person name="Phunkhang P."/>
            <person name="Pierre F."/>
            <person name="Priest M."/>
            <person name="Raghuraman S."/>
            <person name="Rege F."/>
            <person name="Reyes R."/>
            <person name="Rise C."/>
            <person name="Rogov P."/>
            <person name="Ross K."/>
            <person name="Ryan E."/>
            <person name="Settipalli S."/>
            <person name="Shea T."/>
            <person name="Sherpa N."/>
            <person name="Shi L."/>
            <person name="Shih D."/>
            <person name="Sparrow T."/>
            <person name="Spaulding J."/>
            <person name="Stalker J."/>
            <person name="Stange-Thomann N."/>
            <person name="Stavropoulos S."/>
            <person name="Stone C."/>
            <person name="Strader C."/>
            <person name="Tesfaye S."/>
            <person name="Thomson T."/>
            <person name="Thoulutsang Y."/>
            <person name="Thoulutsang D."/>
            <person name="Topham K."/>
            <person name="Topping I."/>
            <person name="Tsamla T."/>
            <person name="Vassiliev H."/>
            <person name="Vo A."/>
            <person name="Wangchuk T."/>
            <person name="Wangdi T."/>
            <person name="Weiand M."/>
            <person name="Wilkinson J."/>
            <person name="Wilson A."/>
            <person name="Yadav S."/>
            <person name="Young G."/>
            <person name="Yu Q."/>
            <person name="Zembek L."/>
            <person name="Zhong D."/>
            <person name="Zimmer A."/>
            <person name="Zwirko Z."/>
            <person name="Jaffe D.B."/>
            <person name="Alvarez P."/>
            <person name="Brockman W."/>
            <person name="Butler J."/>
            <person name="Chin C."/>
            <person name="Gnerre S."/>
            <person name="Grabherr M."/>
            <person name="Kleber M."/>
            <person name="Mauceli E."/>
            <person name="MacCallum I."/>
        </authorList>
    </citation>
    <scope>NUCLEOTIDE SEQUENCE [LARGE SCALE GENOMIC DNA]</scope>
    <source>
        <strain evidence="8">Tucson 15287-2541.00</strain>
    </source>
</reference>
<dbReference type="Pfam" id="PF08395">
    <property type="entry name" value="7tm_7"/>
    <property type="match status" value="1"/>
</dbReference>
<sequence length="378" mass="44628">MVAPHWILWLYENYALVLGVTSNRRIYGGRLRQTCLTRSYALILNIVVLLTVPYFMWTTMEYMNTVRWFPNRIPYATHIFYSVCYVAIAYTLISRNSRDKALLEVDILVRRLKRLKPREGIVSAERINGSLSYLFYIKLITVTYMCMCNISSCLMMLTDSNLDIVYCTFFVNISLTIPLVAIYRYFLALWDIACCYQYIKGKLEHLMNCVRNRYPTQVELEELHRLWSLHALLGRSTLKFNRTYGLLMLTARFENLAFSVLNCYWGILLIVTAEAPIVVLFYGSTHYFIRLLDFFLLNFMCDLTTQYQNCAYHSVSEGYWFKELNAYLLYASTSKLNLWVCGLYKVNRKCWYQLLLSILNLTILLLQFHLVLKKKFIL</sequence>
<dbReference type="GO" id="GO:0007165">
    <property type="term" value="P:signal transduction"/>
    <property type="evidence" value="ECO:0007669"/>
    <property type="project" value="UniProtKB-KW"/>
</dbReference>
<dbReference type="InParanoid" id="B4JW48"/>
<gene>
    <name evidence="7" type="primary">Dgri\GH22814</name>
    <name evidence="7" type="ORF">Dgri_GH22814</name>
</gene>
<protein>
    <recommendedName>
        <fullName evidence="6">Gustatory receptor</fullName>
    </recommendedName>
</protein>
<dbReference type="eggNOG" id="ENOG502TBUU">
    <property type="taxonomic scope" value="Eukaryota"/>
</dbReference>
<keyword evidence="6" id="KW-0675">Receptor</keyword>
<keyword evidence="8" id="KW-1185">Reference proteome</keyword>
<dbReference type="AlphaFoldDB" id="B4JW48"/>
<dbReference type="FunCoup" id="B4JW48">
    <property type="interactions" value="14"/>
</dbReference>
<organism evidence="8">
    <name type="scientific">Drosophila grimshawi</name>
    <name type="common">Hawaiian fruit fly</name>
    <name type="synonym">Idiomyia grimshawi</name>
    <dbReference type="NCBI Taxonomy" id="7222"/>
    <lineage>
        <taxon>Eukaryota</taxon>
        <taxon>Metazoa</taxon>
        <taxon>Ecdysozoa</taxon>
        <taxon>Arthropoda</taxon>
        <taxon>Hexapoda</taxon>
        <taxon>Insecta</taxon>
        <taxon>Pterygota</taxon>
        <taxon>Neoptera</taxon>
        <taxon>Endopterygota</taxon>
        <taxon>Diptera</taxon>
        <taxon>Brachycera</taxon>
        <taxon>Muscomorpha</taxon>
        <taxon>Ephydroidea</taxon>
        <taxon>Drosophilidae</taxon>
        <taxon>Drosophila</taxon>
        <taxon>Hawaiian Drosophila</taxon>
    </lineage>
</organism>
<dbReference type="OMA" id="NISSCLM"/>
<evidence type="ECO:0000256" key="6">
    <source>
        <dbReference type="RuleBase" id="RU363108"/>
    </source>
</evidence>
<dbReference type="HOGENOM" id="CLU_043996_0_0_1"/>
<feature type="transmembrane region" description="Helical" evidence="6">
    <location>
        <begin position="6"/>
        <end position="23"/>
    </location>
</feature>
<dbReference type="GO" id="GO:0050909">
    <property type="term" value="P:sensory perception of taste"/>
    <property type="evidence" value="ECO:0007669"/>
    <property type="project" value="InterPro"/>
</dbReference>
<comment type="function">
    <text evidence="6">Gustatory receptor which mediates acceptance or avoidance behavior, depending on its substrates.</text>
</comment>
<keyword evidence="5 6" id="KW-0472">Membrane</keyword>
<name>B4JW48_DROGR</name>
<keyword evidence="2 6" id="KW-1003">Cell membrane</keyword>
<dbReference type="PhylomeDB" id="B4JW48"/>
<evidence type="ECO:0000256" key="2">
    <source>
        <dbReference type="ARBA" id="ARBA00022475"/>
    </source>
</evidence>
<accession>B4JW48</accession>
<comment type="subcellular location">
    <subcellularLocation>
        <location evidence="1 6">Cell membrane</location>
        <topology evidence="1 6">Multi-pass membrane protein</topology>
    </subcellularLocation>
</comment>
<dbReference type="OrthoDB" id="7835106at2759"/>
<evidence type="ECO:0000313" key="7">
    <source>
        <dbReference type="EMBL" id="EDV98186.1"/>
    </source>
</evidence>
<feature type="transmembrane region" description="Helical" evidence="6">
    <location>
        <begin position="351"/>
        <end position="372"/>
    </location>
</feature>
<dbReference type="EMBL" id="CH916375">
    <property type="protein sequence ID" value="EDV98186.1"/>
    <property type="molecule type" value="Genomic_DNA"/>
</dbReference>